<dbReference type="PANTHER" id="PTHR10625">
    <property type="entry name" value="HISTONE DEACETYLASE HDAC1-RELATED"/>
    <property type="match status" value="1"/>
</dbReference>
<dbReference type="PANTHER" id="PTHR10625:SF10">
    <property type="entry name" value="HISTONE DEACETYLASE HDAC1"/>
    <property type="match status" value="1"/>
</dbReference>
<dbReference type="GO" id="GO:0040029">
    <property type="term" value="P:epigenetic regulation of gene expression"/>
    <property type="evidence" value="ECO:0007669"/>
    <property type="project" value="TreeGrafter"/>
</dbReference>
<evidence type="ECO:0000259" key="2">
    <source>
        <dbReference type="Pfam" id="PF00850"/>
    </source>
</evidence>
<dbReference type="CDD" id="cd11599">
    <property type="entry name" value="HDAC_classII_2"/>
    <property type="match status" value="1"/>
</dbReference>
<keyword evidence="5" id="KW-1185">Reference proteome</keyword>
<comment type="similarity">
    <text evidence="1">Belongs to the histone deacetylase family.</text>
</comment>
<gene>
    <name evidence="3" type="primary">hdaH</name>
    <name evidence="4" type="ORF">CC99x_009645</name>
    <name evidence="3" type="ORF">CC99x_01770</name>
</gene>
<evidence type="ECO:0000313" key="5">
    <source>
        <dbReference type="Proteomes" id="UP000051494"/>
    </source>
</evidence>
<dbReference type="InterPro" id="IPR023696">
    <property type="entry name" value="Ureohydrolase_dom_sf"/>
</dbReference>
<proteinExistence type="inferred from homology"/>
<evidence type="ECO:0000313" key="3">
    <source>
        <dbReference type="EMBL" id="KRG18059.1"/>
    </source>
</evidence>
<organism evidence="3">
    <name type="scientific">Candidatus Berkiella cookevillensis</name>
    <dbReference type="NCBI Taxonomy" id="437022"/>
    <lineage>
        <taxon>Bacteria</taxon>
        <taxon>Pseudomonadati</taxon>
        <taxon>Pseudomonadota</taxon>
        <taxon>Gammaproteobacteria</taxon>
        <taxon>Candidatus Berkiellales</taxon>
        <taxon>Candidatus Berkiellaceae</taxon>
        <taxon>Candidatus Berkiella</taxon>
    </lineage>
</organism>
<dbReference type="GO" id="GO:0016787">
    <property type="term" value="F:hydrolase activity"/>
    <property type="evidence" value="ECO:0007669"/>
    <property type="project" value="UniProtKB-KW"/>
</dbReference>
<name>A0A0Q9YBN2_9GAMM</name>
<reference evidence="4" key="2">
    <citation type="journal article" date="2016" name="Genome Announc.">
        <title>Draft Genome Sequences of Two Novel Amoeba-Resistant Intranuclear Bacteria, 'Candidatus Berkiella cookevillensis' and 'Candidatus Berkiella aquae'.</title>
        <authorList>
            <person name="Mehari Y.T."/>
            <person name="Arivett B.A."/>
            <person name="Farone A.L."/>
            <person name="Gunderson J.H."/>
            <person name="Farone M.B."/>
        </authorList>
    </citation>
    <scope>NUCLEOTIDE SEQUENCE</scope>
    <source>
        <strain evidence="4">CC99</strain>
    </source>
</reference>
<dbReference type="PRINTS" id="PR01270">
    <property type="entry name" value="HDASUPER"/>
</dbReference>
<dbReference type="OrthoDB" id="9808367at2"/>
<dbReference type="Pfam" id="PF00850">
    <property type="entry name" value="Hist_deacetyl"/>
    <property type="match status" value="1"/>
</dbReference>
<reference evidence="4" key="3">
    <citation type="submission" date="2021-06" db="EMBL/GenBank/DDBJ databases">
        <title>Genomic Description and Analysis of Intracellular Bacteria, Candidatus Berkiella cookevillensis and Candidatus Berkiella aquae.</title>
        <authorList>
            <person name="Kidane D.T."/>
            <person name="Mehari Y.T."/>
            <person name="Rice F.C."/>
            <person name="Arivett B.A."/>
            <person name="Farone A.L."/>
            <person name="Berk S.G."/>
            <person name="Farone M.B."/>
        </authorList>
    </citation>
    <scope>NUCLEOTIDE SEQUENCE</scope>
    <source>
        <strain evidence="4">CC99</strain>
    </source>
</reference>
<dbReference type="EC" id="3.5.1.-" evidence="3"/>
<dbReference type="RefSeq" id="WP_057624866.1">
    <property type="nucleotide sequence ID" value="NZ_LKHV02000001.1"/>
</dbReference>
<protein>
    <submittedName>
        <fullName evidence="4">Histone deacetylase family protein</fullName>
    </submittedName>
    <submittedName>
        <fullName evidence="3">Histone deacetylase-like amidohydrolase</fullName>
        <ecNumber evidence="3">3.5.1.-</ecNumber>
    </submittedName>
</protein>
<dbReference type="InterPro" id="IPR037138">
    <property type="entry name" value="His_deacetylse_dom_sf"/>
</dbReference>
<feature type="domain" description="Histone deacetylase" evidence="2">
    <location>
        <begin position="20"/>
        <end position="304"/>
    </location>
</feature>
<evidence type="ECO:0000313" key="4">
    <source>
        <dbReference type="EMBL" id="MCS5709168.1"/>
    </source>
</evidence>
<evidence type="ECO:0000256" key="1">
    <source>
        <dbReference type="ARBA" id="ARBA00005947"/>
    </source>
</evidence>
<dbReference type="Gene3D" id="3.40.800.20">
    <property type="entry name" value="Histone deacetylase domain"/>
    <property type="match status" value="1"/>
</dbReference>
<dbReference type="AlphaFoldDB" id="A0A0Q9YBN2"/>
<dbReference type="STRING" id="437022.CC99x_01770"/>
<reference evidence="3" key="1">
    <citation type="submission" date="2015-09" db="EMBL/GenBank/DDBJ databases">
        <title>Draft Genome Sequences of Two Novel Amoeba-resistant Intranuclear Bacteria, Candidatus Berkiella cookevillensis and Candidatus Berkiella aquae.</title>
        <authorList>
            <person name="Mehari Y.T."/>
            <person name="Arivett B.A."/>
            <person name="Farone A.L."/>
            <person name="Gunderson J.H."/>
            <person name="Farone M.B."/>
        </authorList>
    </citation>
    <scope>NUCLEOTIDE SEQUENCE [LARGE SCALE GENOMIC DNA]</scope>
    <source>
        <strain evidence="3">CC99</strain>
    </source>
</reference>
<dbReference type="SUPFAM" id="SSF52768">
    <property type="entry name" value="Arginase/deacetylase"/>
    <property type="match status" value="1"/>
</dbReference>
<comment type="caution">
    <text evidence="3">The sequence shown here is derived from an EMBL/GenBank/DDBJ whole genome shotgun (WGS) entry which is preliminary data.</text>
</comment>
<dbReference type="InterPro" id="IPR023801">
    <property type="entry name" value="His_deacetylse_dom"/>
</dbReference>
<keyword evidence="3" id="KW-0378">Hydrolase</keyword>
<dbReference type="InterPro" id="IPR000286">
    <property type="entry name" value="HDACs"/>
</dbReference>
<dbReference type="EMBL" id="LKHV01000009">
    <property type="protein sequence ID" value="KRG18059.1"/>
    <property type="molecule type" value="Genomic_DNA"/>
</dbReference>
<accession>A0A0Q9YBN2</accession>
<sequence length="305" mass="34733">MAITLFYHPIFLEHEMGLGHPERPQRLELIISSLHQLQWHDELLWQTPHIILKEDLLRVHHEEYINSVFAASPKEGYYYFDGDTAMNPLTLEAACFAAGSVKDAVKAVMDKQTKRAVCLIRPPGHHAEPDRAMGFCFFNNVAVGAAFALDVYKLDRIAIIDFDVHHGNGTEKMFRDDPRVFYWSSFQHPFYPGVELDKQPSHFHFHPLAAGSGSEAFHDLVDNHLVDALEAFAPQLIFISAGFDAHRKDPLAELFFLQKDYFYVTDKIVKIAERVCEGKVISTLEGGYHLKALSHCFSAHLKAMR</sequence>
<dbReference type="Proteomes" id="UP000051494">
    <property type="component" value="Unassembled WGS sequence"/>
</dbReference>
<dbReference type="GO" id="GO:0004407">
    <property type="term" value="F:histone deacetylase activity"/>
    <property type="evidence" value="ECO:0007669"/>
    <property type="project" value="TreeGrafter"/>
</dbReference>
<dbReference type="EMBL" id="LKHV02000001">
    <property type="protein sequence ID" value="MCS5709168.1"/>
    <property type="molecule type" value="Genomic_DNA"/>
</dbReference>